<keyword evidence="1" id="KW-0548">Nucleotidyltransferase</keyword>
<feature type="non-terminal residue" evidence="1">
    <location>
        <position position="1"/>
    </location>
</feature>
<gene>
    <name evidence="1" type="ORF">Tci_871139</name>
</gene>
<keyword evidence="1" id="KW-0695">RNA-directed DNA polymerase</keyword>
<name>A0A699SNW9_TANCI</name>
<evidence type="ECO:0000313" key="1">
    <source>
        <dbReference type="EMBL" id="GFC99169.1"/>
    </source>
</evidence>
<reference evidence="1" key="1">
    <citation type="journal article" date="2019" name="Sci. Rep.">
        <title>Draft genome of Tanacetum cinerariifolium, the natural source of mosquito coil.</title>
        <authorList>
            <person name="Yamashiro T."/>
            <person name="Shiraishi A."/>
            <person name="Satake H."/>
            <person name="Nakayama K."/>
        </authorList>
    </citation>
    <scope>NUCLEOTIDE SEQUENCE</scope>
</reference>
<keyword evidence="1" id="KW-0808">Transferase</keyword>
<accession>A0A699SNW9</accession>
<organism evidence="1">
    <name type="scientific">Tanacetum cinerariifolium</name>
    <name type="common">Dalmatian daisy</name>
    <name type="synonym">Chrysanthemum cinerariifolium</name>
    <dbReference type="NCBI Taxonomy" id="118510"/>
    <lineage>
        <taxon>Eukaryota</taxon>
        <taxon>Viridiplantae</taxon>
        <taxon>Streptophyta</taxon>
        <taxon>Embryophyta</taxon>
        <taxon>Tracheophyta</taxon>
        <taxon>Spermatophyta</taxon>
        <taxon>Magnoliopsida</taxon>
        <taxon>eudicotyledons</taxon>
        <taxon>Gunneridae</taxon>
        <taxon>Pentapetalae</taxon>
        <taxon>asterids</taxon>
        <taxon>campanulids</taxon>
        <taxon>Asterales</taxon>
        <taxon>Asteraceae</taxon>
        <taxon>Asteroideae</taxon>
        <taxon>Anthemideae</taxon>
        <taxon>Anthemidinae</taxon>
        <taxon>Tanacetum</taxon>
    </lineage>
</organism>
<protein>
    <submittedName>
        <fullName evidence="1">Putative reverse transcriptase domain-containing protein</fullName>
    </submittedName>
</protein>
<proteinExistence type="predicted"/>
<dbReference type="AlphaFoldDB" id="A0A699SNW9"/>
<sequence>EEPIEIMDREVKSLKHSRIPIVKVCWNSRRGPEYTWEREDYFQKSIRICSRAISKVVIMTKRRDVSFLRGGGCDTP</sequence>
<dbReference type="EMBL" id="BKCJ011176659">
    <property type="protein sequence ID" value="GFC99169.1"/>
    <property type="molecule type" value="Genomic_DNA"/>
</dbReference>
<comment type="caution">
    <text evidence="1">The sequence shown here is derived from an EMBL/GenBank/DDBJ whole genome shotgun (WGS) entry which is preliminary data.</text>
</comment>
<dbReference type="GO" id="GO:0003964">
    <property type="term" value="F:RNA-directed DNA polymerase activity"/>
    <property type="evidence" value="ECO:0007669"/>
    <property type="project" value="UniProtKB-KW"/>
</dbReference>